<organism evidence="1">
    <name type="scientific">Trachysalambria curvirostris nimavirus</name>
    <dbReference type="NCBI Taxonomy" id="2984282"/>
    <lineage>
        <taxon>Viruses</taxon>
        <taxon>Viruses incertae sedis</taxon>
        <taxon>Naldaviricetes</taxon>
        <taxon>Nimaviridae</taxon>
    </lineage>
</organism>
<reference evidence="1" key="1">
    <citation type="submission" date="2022-10" db="EMBL/GenBank/DDBJ databases">
        <title>Genome sequences of endogenous nimaviruses in decapod crustaceans.</title>
        <authorList>
            <person name="Kawato S."/>
            <person name="Nozaki R."/>
            <person name="Kondo H."/>
            <person name="Hirono I."/>
        </authorList>
    </citation>
    <scope>NUCLEOTIDE SEQUENCE</scope>
    <source>
        <strain evidence="1">Ube2021</strain>
    </source>
</reference>
<evidence type="ECO:0000313" key="1">
    <source>
        <dbReference type="EMBL" id="BDT62982.1"/>
    </source>
</evidence>
<sequence>MDSSRDSRSVSAVEIDHAKIINDLTSLLSVVDPPASSILDSGNMIRAPGSESAEPSQPYIKLDREVCNIISKDIEAVTNNNKTVDTILAQFLAFAEGSSESSSKVLPSSPPPPSRQSVTGIAASTTILSPLIKLEWLACICTENKVAVENLSETLDSGHQFWKLFPSALYATFDSMIQLLILWMKLGSQIDLEALASGKGNVMLPNTDPQVIHTGTGIESLLATRKRILSYSSQVPVTEILRDIIIPVLKAIDDRLK</sequence>
<accession>A0A9C7BR21</accession>
<dbReference type="EMBL" id="LC738880">
    <property type="protein sequence ID" value="BDT62982.1"/>
    <property type="molecule type" value="Genomic_DNA"/>
</dbReference>
<name>A0A9C7BR21_9VIRU</name>
<protein>
    <submittedName>
        <fullName evidence="1">Wsv023-like protein</fullName>
    </submittedName>
</protein>
<proteinExistence type="predicted"/>